<evidence type="ECO:0000256" key="1">
    <source>
        <dbReference type="SAM" id="MobiDB-lite"/>
    </source>
</evidence>
<dbReference type="OrthoDB" id="422086at2759"/>
<sequence length="497" mass="53401">MDLKHVSNLIVDAFDNVMGKDSHGLQESRHAPKKEDQANDLKYSQQVGPPSVPLSLLCSVRFSIVFCAPAYIGVFAQAGPAHVSSHLAPVNKTPRTSGGLSSSSPSNIRPLITHHNRYSPLDSSYNSYTPSKMAELGKEYPVADVDDAAGFMAFARALREKKAREAEAAAKLQADQDASGQQNGFANGFDDFGGQSSDAANGSAPVSGSNDAWPSEASNSRNDDGFGDFEDKNNNDNNASLMPGIGEDADTPKASVSGFRGDAAEFVSQETPVATSENVSASNASDHAVVEEDRENLTTFKSWGTPIARDKPAAQVRRVIIKGLPSAWSSPAKVLSLIHGGMVESIHITPTGNNAHILFCDHEACKAFYDKYPNGIDLDKEKRKTVFVEMGKEVDVISSQLSFNLSIGSTRVVRAIGVSMNINMGELLKLAGAKNGKVEKILDSCVPGEPRNVVFRFCSIDDAVRFRASILRDADWEHCNIQHAADPCELATAFHTD</sequence>
<keyword evidence="3" id="KW-1185">Reference proteome</keyword>
<name>A0A421DAX8_9EURO</name>
<feature type="compositionally biased region" description="Low complexity" evidence="1">
    <location>
        <begin position="169"/>
        <end position="194"/>
    </location>
</feature>
<feature type="compositionally biased region" description="Basic and acidic residues" evidence="1">
    <location>
        <begin position="21"/>
        <end position="39"/>
    </location>
</feature>
<proteinExistence type="predicted"/>
<feature type="region of interest" description="Disordered" evidence="1">
    <location>
        <begin position="270"/>
        <end position="292"/>
    </location>
</feature>
<evidence type="ECO:0000313" key="2">
    <source>
        <dbReference type="EMBL" id="RLL99255.1"/>
    </source>
</evidence>
<protein>
    <submittedName>
        <fullName evidence="2">Uncharacterized protein</fullName>
    </submittedName>
</protein>
<dbReference type="Proteomes" id="UP000215289">
    <property type="component" value="Unassembled WGS sequence"/>
</dbReference>
<feature type="region of interest" description="Disordered" evidence="1">
    <location>
        <begin position="21"/>
        <end position="45"/>
    </location>
</feature>
<feature type="region of interest" description="Disordered" evidence="1">
    <location>
        <begin position="169"/>
        <end position="257"/>
    </location>
</feature>
<comment type="caution">
    <text evidence="2">The sequence shown here is derived from an EMBL/GenBank/DDBJ whole genome shotgun (WGS) entry which is preliminary data.</text>
</comment>
<organism evidence="2 3">
    <name type="scientific">Aspergillus turcosus</name>
    <dbReference type="NCBI Taxonomy" id="1245748"/>
    <lineage>
        <taxon>Eukaryota</taxon>
        <taxon>Fungi</taxon>
        <taxon>Dikarya</taxon>
        <taxon>Ascomycota</taxon>
        <taxon>Pezizomycotina</taxon>
        <taxon>Eurotiomycetes</taxon>
        <taxon>Eurotiomycetidae</taxon>
        <taxon>Eurotiales</taxon>
        <taxon>Aspergillaceae</taxon>
        <taxon>Aspergillus</taxon>
        <taxon>Aspergillus subgen. Fumigati</taxon>
    </lineage>
</organism>
<evidence type="ECO:0000313" key="3">
    <source>
        <dbReference type="Proteomes" id="UP000215289"/>
    </source>
</evidence>
<feature type="region of interest" description="Disordered" evidence="1">
    <location>
        <begin position="89"/>
        <end position="109"/>
    </location>
</feature>
<reference evidence="2 3" key="1">
    <citation type="submission" date="2018-08" db="EMBL/GenBank/DDBJ databases">
        <title>Draft genome sequences of two Aspergillus turcosus clinical strains isolated from bronchoalveolar lavage fluid: one azole-susceptible and the other azole-resistant.</title>
        <authorList>
            <person name="Parent-Michaud M."/>
            <person name="Dufresne P.J."/>
            <person name="Fournier E."/>
            <person name="Martineau C."/>
            <person name="Moreira S."/>
            <person name="Perkins V."/>
            <person name="De Repentigny L."/>
            <person name="Dufresne S.F."/>
        </authorList>
    </citation>
    <scope>NUCLEOTIDE SEQUENCE [LARGE SCALE GENOMIC DNA]</scope>
    <source>
        <strain evidence="2">HMR AF 1038</strain>
    </source>
</reference>
<feature type="compositionally biased region" description="Polar residues" evidence="1">
    <location>
        <begin position="270"/>
        <end position="285"/>
    </location>
</feature>
<dbReference type="STRING" id="1245748.A0A421DAX8"/>
<feature type="compositionally biased region" description="Low complexity" evidence="1">
    <location>
        <begin position="93"/>
        <end position="109"/>
    </location>
</feature>
<accession>A0A421DAX8</accession>
<gene>
    <name evidence="2" type="ORF">CFD26_105097</name>
</gene>
<dbReference type="EMBL" id="NIDN02000035">
    <property type="protein sequence ID" value="RLL99255.1"/>
    <property type="molecule type" value="Genomic_DNA"/>
</dbReference>
<feature type="compositionally biased region" description="Polar residues" evidence="1">
    <location>
        <begin position="195"/>
        <end position="220"/>
    </location>
</feature>
<feature type="compositionally biased region" description="Basic and acidic residues" evidence="1">
    <location>
        <begin position="221"/>
        <end position="234"/>
    </location>
</feature>
<dbReference type="AlphaFoldDB" id="A0A421DAX8"/>